<feature type="domain" description="Ppx/GppA phosphatase C-terminal" evidence="3">
    <location>
        <begin position="325"/>
        <end position="495"/>
    </location>
</feature>
<evidence type="ECO:0000256" key="1">
    <source>
        <dbReference type="ARBA" id="ARBA00022801"/>
    </source>
</evidence>
<dbReference type="GO" id="GO:0006798">
    <property type="term" value="P:polyphosphate catabolic process"/>
    <property type="evidence" value="ECO:0007669"/>
    <property type="project" value="TreeGrafter"/>
</dbReference>
<dbReference type="RefSeq" id="WP_114477875.1">
    <property type="nucleotide sequence ID" value="NZ_QPII01000002.1"/>
</dbReference>
<evidence type="ECO:0000313" key="4">
    <source>
        <dbReference type="EMBL" id="RCV91235.1"/>
    </source>
</evidence>
<dbReference type="InterPro" id="IPR050273">
    <property type="entry name" value="GppA/Ppx_hydrolase"/>
</dbReference>
<dbReference type="AlphaFoldDB" id="A0A368U2G0"/>
<dbReference type="Gene3D" id="3.30.420.40">
    <property type="match status" value="1"/>
</dbReference>
<dbReference type="Gene3D" id="1.10.3210.10">
    <property type="entry name" value="Hypothetical protein af1432"/>
    <property type="match status" value="1"/>
</dbReference>
<reference evidence="4 5" key="1">
    <citation type="submission" date="2018-07" db="EMBL/GenBank/DDBJ databases">
        <title>Halomonas montanilacus sp. nov., isolated from Lake Pengyan on Tibetan Plateau.</title>
        <authorList>
            <person name="Lu H."/>
            <person name="Xing P."/>
            <person name="Wu Q."/>
        </authorList>
    </citation>
    <scope>NUCLEOTIDE SEQUENCE [LARGE SCALE GENOMIC DNA]</scope>
    <source>
        <strain evidence="4 5">PYC7W</strain>
    </source>
</reference>
<dbReference type="PANTHER" id="PTHR30005">
    <property type="entry name" value="EXOPOLYPHOSPHATASE"/>
    <property type="match status" value="1"/>
</dbReference>
<dbReference type="EMBL" id="QPII01000002">
    <property type="protein sequence ID" value="RCV91235.1"/>
    <property type="molecule type" value="Genomic_DNA"/>
</dbReference>
<dbReference type="SUPFAM" id="SSF109604">
    <property type="entry name" value="HD-domain/PDEase-like"/>
    <property type="match status" value="1"/>
</dbReference>
<dbReference type="FunFam" id="3.30.420.150:FF:000001">
    <property type="entry name" value="Guanosine-5'-triphosphate,3'-diphosphate pyrophosphatase"/>
    <property type="match status" value="1"/>
</dbReference>
<dbReference type="GO" id="GO:0004309">
    <property type="term" value="F:exopolyphosphatase activity"/>
    <property type="evidence" value="ECO:0007669"/>
    <property type="project" value="TreeGrafter"/>
</dbReference>
<evidence type="ECO:0000313" key="5">
    <source>
        <dbReference type="Proteomes" id="UP000252405"/>
    </source>
</evidence>
<dbReference type="PANTHER" id="PTHR30005:SF14">
    <property type="entry name" value="EXOPOLYPHOSPHATASE"/>
    <property type="match status" value="1"/>
</dbReference>
<comment type="caution">
    <text evidence="4">The sequence shown here is derived from an EMBL/GenBank/DDBJ whole genome shotgun (WGS) entry which is preliminary data.</text>
</comment>
<dbReference type="InterPro" id="IPR003695">
    <property type="entry name" value="Ppx_GppA_N"/>
</dbReference>
<evidence type="ECO:0000259" key="3">
    <source>
        <dbReference type="Pfam" id="PF21447"/>
    </source>
</evidence>
<dbReference type="Gene3D" id="3.30.420.150">
    <property type="entry name" value="Exopolyphosphatase. Domain 2"/>
    <property type="match status" value="1"/>
</dbReference>
<keyword evidence="5" id="KW-1185">Reference proteome</keyword>
<dbReference type="FunFam" id="3.30.420.40:FF:000023">
    <property type="entry name" value="Guanosine-5'-triphosphate,3'-diphosphate pyrophosphatase"/>
    <property type="match status" value="1"/>
</dbReference>
<dbReference type="CDD" id="cd24053">
    <property type="entry name" value="ASKHA_NBD_EcPPX-GppA-like"/>
    <property type="match status" value="1"/>
</dbReference>
<protein>
    <submittedName>
        <fullName evidence="4">Ppx/GppA family phosphatase</fullName>
    </submittedName>
</protein>
<evidence type="ECO:0000259" key="2">
    <source>
        <dbReference type="Pfam" id="PF02541"/>
    </source>
</evidence>
<dbReference type="SUPFAM" id="SSF53067">
    <property type="entry name" value="Actin-like ATPase domain"/>
    <property type="match status" value="2"/>
</dbReference>
<dbReference type="InterPro" id="IPR030673">
    <property type="entry name" value="PyroPPase_GppA_Ppx"/>
</dbReference>
<dbReference type="OrthoDB" id="9793035at2"/>
<accession>A0A368U2G0</accession>
<organism evidence="4 5">
    <name type="scientific">Billgrantia montanilacus</name>
    <dbReference type="NCBI Taxonomy" id="2282305"/>
    <lineage>
        <taxon>Bacteria</taxon>
        <taxon>Pseudomonadati</taxon>
        <taxon>Pseudomonadota</taxon>
        <taxon>Gammaproteobacteria</taxon>
        <taxon>Oceanospirillales</taxon>
        <taxon>Halomonadaceae</taxon>
        <taxon>Billgrantia</taxon>
    </lineage>
</organism>
<feature type="domain" description="Ppx/GppA phosphatase N-terminal" evidence="2">
    <location>
        <begin position="35"/>
        <end position="317"/>
    </location>
</feature>
<dbReference type="Pfam" id="PF21447">
    <property type="entry name" value="Ppx-GppA_III"/>
    <property type="match status" value="1"/>
</dbReference>
<dbReference type="PIRSF" id="PIRSF001267">
    <property type="entry name" value="Pyrophosphatase_GppA_Ppx"/>
    <property type="match status" value="1"/>
</dbReference>
<name>A0A368U2G0_9GAMM</name>
<dbReference type="Pfam" id="PF02541">
    <property type="entry name" value="Ppx-GppA"/>
    <property type="match status" value="1"/>
</dbReference>
<dbReference type="InterPro" id="IPR043129">
    <property type="entry name" value="ATPase_NBD"/>
</dbReference>
<dbReference type="Proteomes" id="UP000252405">
    <property type="component" value="Unassembled WGS sequence"/>
</dbReference>
<sequence>MRVQTQWKNKPNLELNQPHRLAAIDLGSNSFHLLVANYQEDKLQVVAKVSEKVQLAAGLGCDNTLSEESIQRALSCLAQFAPFVEGIPPEQMRIVGTNTVRSADNSQTLIQQGESLLGHNIEVLSGREEARLIYLGAAHALADVHGKRLIVDIGGGSTEFIVGEDFKPLALESLEMGCVTYTKRFFSDGRIDEKRFRQAEISALSELENIRQQYLYLGWSDPVGTSGTIRTVAAVLAATEGSPSGMIYRDSLYALRKKIIKYKRVDKVAMEGLKADRASVFTGGLAILCAIFEAFDLTHLSCSDGALREGVLYDLVGRNTAEDSRLLTLEILCRRYSIDMRQADNVAASAMVAFDQVRDAWQLTEEHRHYLTWAARLHELGLAVSHSQFQRHGAYLIEYSDLSGFSHTEQQGLAFLVRAHRRKYPLKEFKLLPSSVMQCYARLARLLRLAVVFNHSRPNLPVTDFRLFVEGETLQLQLSKNLVGNVLLLNDLIQERDYQQSAGFGLDIGQHSPATVAEPHSGDGN</sequence>
<gene>
    <name evidence="4" type="ORF">DU505_05000</name>
</gene>
<dbReference type="InterPro" id="IPR048950">
    <property type="entry name" value="Ppx_GppA_C"/>
</dbReference>
<proteinExistence type="predicted"/>
<keyword evidence="1" id="KW-0378">Hydrolase</keyword>